<name>A0A8J2YA91_9BACL</name>
<reference evidence="1" key="1">
    <citation type="journal article" date="2014" name="Int. J. Syst. Evol. Microbiol.">
        <title>Complete genome sequence of Corynebacterium casei LMG S-19264T (=DSM 44701T), isolated from a smear-ripened cheese.</title>
        <authorList>
            <consortium name="US DOE Joint Genome Institute (JGI-PGF)"/>
            <person name="Walter F."/>
            <person name="Albersmeier A."/>
            <person name="Kalinowski J."/>
            <person name="Ruckert C."/>
        </authorList>
    </citation>
    <scope>NUCLEOTIDE SEQUENCE</scope>
    <source>
        <strain evidence="1">CGMCC 1.15179</strain>
    </source>
</reference>
<protein>
    <submittedName>
        <fullName evidence="1">Uncharacterized protein</fullName>
    </submittedName>
</protein>
<comment type="caution">
    <text evidence="1">The sequence shown here is derived from an EMBL/GenBank/DDBJ whole genome shotgun (WGS) entry which is preliminary data.</text>
</comment>
<gene>
    <name evidence="1" type="ORF">GCM10011571_07800</name>
</gene>
<sequence length="90" mass="10483">MGASLFLKRLEQIGKDTLRLRLDRQLPVPEEQNGCYRVRELGAWMEEQAERIAEQLDQRNGNDYYGRLLDENQALLKQVRPLEKSKGAKP</sequence>
<proteinExistence type="predicted"/>
<dbReference type="AlphaFoldDB" id="A0A8J2YA91"/>
<reference evidence="1" key="2">
    <citation type="submission" date="2020-09" db="EMBL/GenBank/DDBJ databases">
        <authorList>
            <person name="Sun Q."/>
            <person name="Zhou Y."/>
        </authorList>
    </citation>
    <scope>NUCLEOTIDE SEQUENCE</scope>
    <source>
        <strain evidence="1">CGMCC 1.15179</strain>
    </source>
</reference>
<keyword evidence="2" id="KW-1185">Reference proteome</keyword>
<evidence type="ECO:0000313" key="2">
    <source>
        <dbReference type="Proteomes" id="UP000625210"/>
    </source>
</evidence>
<dbReference type="Proteomes" id="UP000625210">
    <property type="component" value="Unassembled WGS sequence"/>
</dbReference>
<accession>A0A8J2YA91</accession>
<evidence type="ECO:0000313" key="1">
    <source>
        <dbReference type="EMBL" id="GGE08929.1"/>
    </source>
</evidence>
<dbReference type="RefSeq" id="WP_188646575.1">
    <property type="nucleotide sequence ID" value="NZ_BMHQ01000002.1"/>
</dbReference>
<organism evidence="1 2">
    <name type="scientific">Marinithermofilum abyssi</name>
    <dbReference type="NCBI Taxonomy" id="1571185"/>
    <lineage>
        <taxon>Bacteria</taxon>
        <taxon>Bacillati</taxon>
        <taxon>Bacillota</taxon>
        <taxon>Bacilli</taxon>
        <taxon>Bacillales</taxon>
        <taxon>Thermoactinomycetaceae</taxon>
        <taxon>Marinithermofilum</taxon>
    </lineage>
</organism>
<dbReference type="EMBL" id="BMHQ01000002">
    <property type="protein sequence ID" value="GGE08929.1"/>
    <property type="molecule type" value="Genomic_DNA"/>
</dbReference>